<dbReference type="AlphaFoldDB" id="A0A6J6NV91"/>
<protein>
    <submittedName>
        <fullName evidence="3">Unannotated protein</fullName>
    </submittedName>
</protein>
<gene>
    <name evidence="3" type="ORF">UFOPK2399_00510</name>
</gene>
<evidence type="ECO:0000256" key="1">
    <source>
        <dbReference type="SAM" id="MobiDB-lite"/>
    </source>
</evidence>
<sequence>MTEGRIIRWRLFIPLVLVGVAAGIGGAYGFGKIQTTLYASQTSLVVQQGNQPLSGGPTATGLVSTIRDLVRSDIVASNVIQNLQVHESSTTFLRRVSVHNATGSAVITLRVLDESSARSKQIAQELALVFTQLVRDRFGQSSSATQTPIQVSVFDPAHTIAGKAQPRVKRDLAWGALFGVLAGLLVANLAAVRRRPARWVERRSTTTAPRRKGRRTEDVAAAEAATVEAPESVVAPEALIPTAPAVVAPPAIDDWGLTTDADPQPAPHPAAAGLVLGEVGSAGGSAQIADSLIRQAKIVPFQTVMLAGDPDGAVTAGIAHTLAERGEMTIWVRAADADPAELARLSARCSFVLVADPRFDSDLASSVDAIIAVTDGNGTPGLDELAARTGIRILGSVVARPVGKV</sequence>
<dbReference type="EMBL" id="CAEZXP010000001">
    <property type="protein sequence ID" value="CAB4688193.1"/>
    <property type="molecule type" value="Genomic_DNA"/>
</dbReference>
<name>A0A6J6NV91_9ZZZZ</name>
<dbReference type="PANTHER" id="PTHR32309:SF31">
    <property type="entry name" value="CAPSULAR EXOPOLYSACCHARIDE FAMILY"/>
    <property type="match status" value="1"/>
</dbReference>
<organism evidence="3">
    <name type="scientific">freshwater metagenome</name>
    <dbReference type="NCBI Taxonomy" id="449393"/>
    <lineage>
        <taxon>unclassified sequences</taxon>
        <taxon>metagenomes</taxon>
        <taxon>ecological metagenomes</taxon>
    </lineage>
</organism>
<feature type="transmembrane region" description="Helical" evidence="2">
    <location>
        <begin position="12"/>
        <end position="31"/>
    </location>
</feature>
<keyword evidence="2" id="KW-1133">Transmembrane helix</keyword>
<evidence type="ECO:0000313" key="3">
    <source>
        <dbReference type="EMBL" id="CAB4688193.1"/>
    </source>
</evidence>
<dbReference type="PANTHER" id="PTHR32309">
    <property type="entry name" value="TYROSINE-PROTEIN KINASE"/>
    <property type="match status" value="1"/>
</dbReference>
<feature type="transmembrane region" description="Helical" evidence="2">
    <location>
        <begin position="172"/>
        <end position="192"/>
    </location>
</feature>
<keyword evidence="2" id="KW-0472">Membrane</keyword>
<evidence type="ECO:0000256" key="2">
    <source>
        <dbReference type="SAM" id="Phobius"/>
    </source>
</evidence>
<keyword evidence="2" id="KW-0812">Transmembrane</keyword>
<feature type="region of interest" description="Disordered" evidence="1">
    <location>
        <begin position="199"/>
        <end position="218"/>
    </location>
</feature>
<reference evidence="3" key="1">
    <citation type="submission" date="2020-05" db="EMBL/GenBank/DDBJ databases">
        <authorList>
            <person name="Chiriac C."/>
            <person name="Salcher M."/>
            <person name="Ghai R."/>
            <person name="Kavagutti S V."/>
        </authorList>
    </citation>
    <scope>NUCLEOTIDE SEQUENCE</scope>
</reference>
<dbReference type="InterPro" id="IPR050445">
    <property type="entry name" value="Bact_polysacc_biosynth/exp"/>
</dbReference>
<accession>A0A6J6NV91</accession>
<proteinExistence type="predicted"/>